<dbReference type="SFLD" id="SFLDS00057">
    <property type="entry name" value="Glutaminase/Asparaginase"/>
    <property type="match status" value="1"/>
</dbReference>
<dbReference type="InterPro" id="IPR036152">
    <property type="entry name" value="Asp/glu_Ase-like_sf"/>
</dbReference>
<reference evidence="5 6" key="1">
    <citation type="submission" date="2024-06" db="EMBL/GenBank/DDBJ databases">
        <title>Sorghum-associated microbial communities from plants grown in Nebraska, USA.</title>
        <authorList>
            <person name="Schachtman D."/>
        </authorList>
    </citation>
    <scope>NUCLEOTIDE SEQUENCE [LARGE SCALE GENOMIC DNA]</scope>
    <source>
        <strain evidence="5 6">2709</strain>
    </source>
</reference>
<comment type="similarity">
    <text evidence="1">Belongs to the asparaginase 1 family.</text>
</comment>
<evidence type="ECO:0000256" key="1">
    <source>
        <dbReference type="ARBA" id="ARBA00010518"/>
    </source>
</evidence>
<dbReference type="InterPro" id="IPR004550">
    <property type="entry name" value="AsnASE_II"/>
</dbReference>
<dbReference type="InterPro" id="IPR006034">
    <property type="entry name" value="Asparaginase/glutaminase-like"/>
</dbReference>
<dbReference type="InterPro" id="IPR027473">
    <property type="entry name" value="L-asparaginase_C"/>
</dbReference>
<evidence type="ECO:0000313" key="6">
    <source>
        <dbReference type="Proteomes" id="UP001549320"/>
    </source>
</evidence>
<dbReference type="RefSeq" id="WP_354442090.1">
    <property type="nucleotide sequence ID" value="NZ_JBEPSH010000002.1"/>
</dbReference>
<dbReference type="PROSITE" id="PS51732">
    <property type="entry name" value="ASN_GLN_ASE_3"/>
    <property type="match status" value="1"/>
</dbReference>
<feature type="domain" description="L-asparaginase N-terminal" evidence="3">
    <location>
        <begin position="18"/>
        <end position="216"/>
    </location>
</feature>
<dbReference type="Pfam" id="PF00710">
    <property type="entry name" value="Asparaginase"/>
    <property type="match status" value="1"/>
</dbReference>
<name>A0ABV2Q5P8_9BURK</name>
<evidence type="ECO:0000313" key="5">
    <source>
        <dbReference type="EMBL" id="MET4576168.1"/>
    </source>
</evidence>
<dbReference type="EMBL" id="JBEPSH010000002">
    <property type="protein sequence ID" value="MET4576168.1"/>
    <property type="molecule type" value="Genomic_DNA"/>
</dbReference>
<comment type="caution">
    <text evidence="5">The sequence shown here is derived from an EMBL/GenBank/DDBJ whole genome shotgun (WGS) entry which is preliminary data.</text>
</comment>
<dbReference type="SMART" id="SM00870">
    <property type="entry name" value="Asparaginase"/>
    <property type="match status" value="1"/>
</dbReference>
<dbReference type="PIRSF" id="PIRSF500176">
    <property type="entry name" value="L_ASNase"/>
    <property type="match status" value="1"/>
</dbReference>
<dbReference type="Proteomes" id="UP001549320">
    <property type="component" value="Unassembled WGS sequence"/>
</dbReference>
<organism evidence="5 6">
    <name type="scientific">Ottowia thiooxydans</name>
    <dbReference type="NCBI Taxonomy" id="219182"/>
    <lineage>
        <taxon>Bacteria</taxon>
        <taxon>Pseudomonadati</taxon>
        <taxon>Pseudomonadota</taxon>
        <taxon>Betaproteobacteria</taxon>
        <taxon>Burkholderiales</taxon>
        <taxon>Comamonadaceae</taxon>
        <taxon>Ottowia</taxon>
    </lineage>
</organism>
<gene>
    <name evidence="5" type="ORF">ABIE13_001268</name>
</gene>
<dbReference type="PANTHER" id="PTHR11707:SF28">
    <property type="entry name" value="60 KDA LYSOPHOSPHOLIPASE"/>
    <property type="match status" value="1"/>
</dbReference>
<proteinExistence type="inferred from homology"/>
<feature type="domain" description="Asparaginase/glutaminase C-terminal" evidence="4">
    <location>
        <begin position="235"/>
        <end position="343"/>
    </location>
</feature>
<dbReference type="InterPro" id="IPR040919">
    <property type="entry name" value="Asparaginase_C"/>
</dbReference>
<dbReference type="InterPro" id="IPR027474">
    <property type="entry name" value="L-asparaginase_N"/>
</dbReference>
<dbReference type="PANTHER" id="PTHR11707">
    <property type="entry name" value="L-ASPARAGINASE"/>
    <property type="match status" value="1"/>
</dbReference>
<sequence>MTSESSRTNPASKAIKPRIAVVGAGGTISTLSALGSLDLVNYMAFGSMLSVEEVISAVPEAGHFASIAPVAFNTGSSTSWGYREWHSLVKLIHRLEEDHGPVDGIVILHGTGTLEETAYFLNLCLKTPKPVVLTGSQRPLSAISSDAPLNLVNALRVAGSAGAQGMGVLVCLNDEIHAARDVVKGATSRLNAFRTPDFGVLGEVNGDGVNFYRRPVRRSYPETEFDIASLETLPRVDIAYSYAGEDGQVVRALVAAGAKGLVVAGFPGGRLSPAQRDACQQALDAGVAIVVSTRAGSGRAHLAQDLTQSGMVAADNLSPQKARILLALALTVSREKTELERIFAYY</sequence>
<dbReference type="Gene3D" id="3.40.50.40">
    <property type="match status" value="1"/>
</dbReference>
<evidence type="ECO:0000256" key="2">
    <source>
        <dbReference type="ARBA" id="ARBA00022801"/>
    </source>
</evidence>
<keyword evidence="2 5" id="KW-0378">Hydrolase</keyword>
<dbReference type="Pfam" id="PF17763">
    <property type="entry name" value="Asparaginase_C"/>
    <property type="match status" value="1"/>
</dbReference>
<dbReference type="InterPro" id="IPR037152">
    <property type="entry name" value="L-asparaginase_N_sf"/>
</dbReference>
<evidence type="ECO:0000259" key="3">
    <source>
        <dbReference type="Pfam" id="PF00710"/>
    </source>
</evidence>
<dbReference type="EC" id="3.5.1.1" evidence="5"/>
<dbReference type="SUPFAM" id="SSF53774">
    <property type="entry name" value="Glutaminase/Asparaginase"/>
    <property type="match status" value="1"/>
</dbReference>
<keyword evidence="6" id="KW-1185">Reference proteome</keyword>
<dbReference type="Gene3D" id="3.40.50.1170">
    <property type="entry name" value="L-asparaginase, N-terminal domain"/>
    <property type="match status" value="1"/>
</dbReference>
<dbReference type="PRINTS" id="PR00139">
    <property type="entry name" value="ASNGLNASE"/>
</dbReference>
<evidence type="ECO:0000259" key="4">
    <source>
        <dbReference type="Pfam" id="PF17763"/>
    </source>
</evidence>
<dbReference type="PIRSF" id="PIRSF001220">
    <property type="entry name" value="L-ASNase_gatD"/>
    <property type="match status" value="1"/>
</dbReference>
<accession>A0ABV2Q5P8</accession>
<dbReference type="GO" id="GO:0004067">
    <property type="term" value="F:asparaginase activity"/>
    <property type="evidence" value="ECO:0007669"/>
    <property type="project" value="UniProtKB-EC"/>
</dbReference>
<dbReference type="CDD" id="cd08964">
    <property type="entry name" value="L-asparaginase_II"/>
    <property type="match status" value="1"/>
</dbReference>
<protein>
    <submittedName>
        <fullName evidence="5">L-asparaginase</fullName>
        <ecNumber evidence="5">3.5.1.1</ecNumber>
    </submittedName>
</protein>